<protein>
    <submittedName>
        <fullName evidence="1">Uncharacterized protein</fullName>
    </submittedName>
</protein>
<dbReference type="AlphaFoldDB" id="A0A644YQ17"/>
<gene>
    <name evidence="1" type="ORF">SDC9_77110</name>
</gene>
<accession>A0A644YQ17</accession>
<evidence type="ECO:0000313" key="1">
    <source>
        <dbReference type="EMBL" id="MPM30560.1"/>
    </source>
</evidence>
<comment type="caution">
    <text evidence="1">The sequence shown here is derived from an EMBL/GenBank/DDBJ whole genome shotgun (WGS) entry which is preliminary data.</text>
</comment>
<name>A0A644YQ17_9ZZZZ</name>
<reference evidence="1" key="1">
    <citation type="submission" date="2019-08" db="EMBL/GenBank/DDBJ databases">
        <authorList>
            <person name="Kucharzyk K."/>
            <person name="Murdoch R.W."/>
            <person name="Higgins S."/>
            <person name="Loffler F."/>
        </authorList>
    </citation>
    <scope>NUCLEOTIDE SEQUENCE</scope>
</reference>
<organism evidence="1">
    <name type="scientific">bioreactor metagenome</name>
    <dbReference type="NCBI Taxonomy" id="1076179"/>
    <lineage>
        <taxon>unclassified sequences</taxon>
        <taxon>metagenomes</taxon>
        <taxon>ecological metagenomes</taxon>
    </lineage>
</organism>
<proteinExistence type="predicted"/>
<sequence length="90" mass="10559">MLVVMDNRKVKLFPQSCLDFKTSGCTDIFKVNTSKNRSQVFYCFYNLFGILSVQANRESVYACKFLEDQSFSFHDGQSRVRTYVPKSEYR</sequence>
<dbReference type="EMBL" id="VSSQ01005821">
    <property type="protein sequence ID" value="MPM30560.1"/>
    <property type="molecule type" value="Genomic_DNA"/>
</dbReference>